<dbReference type="PRINTS" id="PR00105">
    <property type="entry name" value="C5METTRFRASE"/>
</dbReference>
<dbReference type="GO" id="GO:0032259">
    <property type="term" value="P:methylation"/>
    <property type="evidence" value="ECO:0007669"/>
    <property type="project" value="UniProtKB-KW"/>
</dbReference>
<dbReference type="PROSITE" id="PS51679">
    <property type="entry name" value="SAM_MT_C5"/>
    <property type="match status" value="1"/>
</dbReference>
<dbReference type="EMBL" id="CP024608">
    <property type="protein sequence ID" value="ATQ73108.1"/>
    <property type="molecule type" value="Genomic_DNA"/>
</dbReference>
<name>A0A2D2DDP6_9BURK</name>
<sequence>MPPKLYCLAHGLYTRGTTLGNKRLTAVSLFSGCGGLDSGFEAAGFRILSAHDIDPVAVQNYNNNLVPVGVVSDISSKEFTIPSGVDVVISGSPCQGFSLVGKRNVLDPRNSLLLTSCELVRKASPRAAIFENVPGALAGAHKEIWDNGVKILQSAGYRVHYETIAMNDYGVAQMRKRVFLIAFKDRDPFSLSDTLRPVTPPSLRDVLDSAHRVGSGDLFLPMAPGSLDWRIAERIGPGRKLCDVRAGERSVHSWEIPEVFGETSSEEKELLISILKLRRQLRRRENGDADPVDIAVLTKLHGKGVVKKTAQLVEKNFLTFDGNYVDLRRRFNGKYRRFSWDAPSYTVDTNFGNPRYFLHPSEHRGFSVREAARIQSFPDTFDFSGSIRDQFKVIGNAVPPAISVLLAQQLKAALYSKL</sequence>
<evidence type="ECO:0000313" key="10">
    <source>
        <dbReference type="Proteomes" id="UP000229897"/>
    </source>
</evidence>
<keyword evidence="10" id="KW-1185">Reference proteome</keyword>
<dbReference type="REBASE" id="223084">
    <property type="entry name" value="M.MspB2ORF230P"/>
</dbReference>
<accession>A0A2D2DDP6</accession>
<evidence type="ECO:0000256" key="5">
    <source>
        <dbReference type="ARBA" id="ARBA00047422"/>
    </source>
</evidence>
<dbReference type="GO" id="GO:0009307">
    <property type="term" value="P:DNA restriction-modification system"/>
    <property type="evidence" value="ECO:0007669"/>
    <property type="project" value="UniProtKB-KW"/>
</dbReference>
<dbReference type="PANTHER" id="PTHR10629">
    <property type="entry name" value="CYTOSINE-SPECIFIC METHYLTRANSFERASE"/>
    <property type="match status" value="1"/>
</dbReference>
<dbReference type="InterPro" id="IPR001525">
    <property type="entry name" value="C5_MeTfrase"/>
</dbReference>
<evidence type="ECO:0000256" key="4">
    <source>
        <dbReference type="ARBA" id="ARBA00022747"/>
    </source>
</evidence>
<dbReference type="EC" id="2.1.1.37" evidence="8"/>
<dbReference type="KEGG" id="mass:CR152_00230"/>
<evidence type="ECO:0000256" key="3">
    <source>
        <dbReference type="ARBA" id="ARBA00022691"/>
    </source>
</evidence>
<evidence type="ECO:0000256" key="1">
    <source>
        <dbReference type="ARBA" id="ARBA00022603"/>
    </source>
</evidence>
<evidence type="ECO:0000313" key="9">
    <source>
        <dbReference type="EMBL" id="ATQ73108.1"/>
    </source>
</evidence>
<proteinExistence type="inferred from homology"/>
<keyword evidence="2 6" id="KW-0808">Transferase</keyword>
<evidence type="ECO:0000256" key="2">
    <source>
        <dbReference type="ARBA" id="ARBA00022679"/>
    </source>
</evidence>
<dbReference type="PROSITE" id="PS00094">
    <property type="entry name" value="C5_MTASE_1"/>
    <property type="match status" value="1"/>
</dbReference>
<dbReference type="AlphaFoldDB" id="A0A2D2DDP6"/>
<dbReference type="Pfam" id="PF00145">
    <property type="entry name" value="DNA_methylase"/>
    <property type="match status" value="1"/>
</dbReference>
<evidence type="ECO:0000256" key="6">
    <source>
        <dbReference type="PROSITE-ProRule" id="PRU01016"/>
    </source>
</evidence>
<dbReference type="GO" id="GO:0003886">
    <property type="term" value="F:DNA (cytosine-5-)-methyltransferase activity"/>
    <property type="evidence" value="ECO:0007669"/>
    <property type="project" value="UniProtKB-EC"/>
</dbReference>
<dbReference type="GO" id="GO:0044027">
    <property type="term" value="P:negative regulation of gene expression via chromosomal CpG island methylation"/>
    <property type="evidence" value="ECO:0007669"/>
    <property type="project" value="TreeGrafter"/>
</dbReference>
<keyword evidence="4" id="KW-0680">Restriction system</keyword>
<comment type="similarity">
    <text evidence="6 7">Belongs to the class I-like SAM-binding methyltransferase superfamily. C5-methyltransferase family.</text>
</comment>
<evidence type="ECO:0000256" key="8">
    <source>
        <dbReference type="RuleBase" id="RU000417"/>
    </source>
</evidence>
<dbReference type="Proteomes" id="UP000229897">
    <property type="component" value="Chromosome"/>
</dbReference>
<dbReference type="InterPro" id="IPR050390">
    <property type="entry name" value="C5-Methyltransferase"/>
</dbReference>
<dbReference type="InterPro" id="IPR018117">
    <property type="entry name" value="C5_DNA_meth_AS"/>
</dbReference>
<feature type="active site" evidence="6">
    <location>
        <position position="94"/>
    </location>
</feature>
<keyword evidence="3 6" id="KW-0949">S-adenosyl-L-methionine</keyword>
<gene>
    <name evidence="9" type="ORF">CR152_00230</name>
</gene>
<dbReference type="GO" id="GO:0003677">
    <property type="term" value="F:DNA binding"/>
    <property type="evidence" value="ECO:0007669"/>
    <property type="project" value="TreeGrafter"/>
</dbReference>
<dbReference type="SUPFAM" id="SSF53335">
    <property type="entry name" value="S-adenosyl-L-methionine-dependent methyltransferases"/>
    <property type="match status" value="1"/>
</dbReference>
<keyword evidence="1 6" id="KW-0489">Methyltransferase</keyword>
<evidence type="ECO:0000256" key="7">
    <source>
        <dbReference type="RuleBase" id="RU000416"/>
    </source>
</evidence>
<organism evidence="9 10">
    <name type="scientific">Massilia violaceinigra</name>
    <dbReference type="NCBI Taxonomy" id="2045208"/>
    <lineage>
        <taxon>Bacteria</taxon>
        <taxon>Pseudomonadati</taxon>
        <taxon>Pseudomonadota</taxon>
        <taxon>Betaproteobacteria</taxon>
        <taxon>Burkholderiales</taxon>
        <taxon>Oxalobacteraceae</taxon>
        <taxon>Telluria group</taxon>
        <taxon>Massilia</taxon>
    </lineage>
</organism>
<dbReference type="Gene3D" id="3.90.120.10">
    <property type="entry name" value="DNA Methylase, subunit A, domain 2"/>
    <property type="match status" value="1"/>
</dbReference>
<protein>
    <recommendedName>
        <fullName evidence="8">Cytosine-specific methyltransferase</fullName>
        <ecNumber evidence="8">2.1.1.37</ecNumber>
    </recommendedName>
</protein>
<dbReference type="InterPro" id="IPR029063">
    <property type="entry name" value="SAM-dependent_MTases_sf"/>
</dbReference>
<dbReference type="PANTHER" id="PTHR10629:SF52">
    <property type="entry name" value="DNA (CYTOSINE-5)-METHYLTRANSFERASE 1"/>
    <property type="match status" value="1"/>
</dbReference>
<comment type="catalytic activity">
    <reaction evidence="5 8">
        <text>a 2'-deoxycytidine in DNA + S-adenosyl-L-methionine = a 5-methyl-2'-deoxycytidine in DNA + S-adenosyl-L-homocysteine + H(+)</text>
        <dbReference type="Rhea" id="RHEA:13681"/>
        <dbReference type="Rhea" id="RHEA-COMP:11369"/>
        <dbReference type="Rhea" id="RHEA-COMP:11370"/>
        <dbReference type="ChEBI" id="CHEBI:15378"/>
        <dbReference type="ChEBI" id="CHEBI:57856"/>
        <dbReference type="ChEBI" id="CHEBI:59789"/>
        <dbReference type="ChEBI" id="CHEBI:85452"/>
        <dbReference type="ChEBI" id="CHEBI:85454"/>
        <dbReference type="EC" id="2.1.1.37"/>
    </reaction>
</comment>
<reference evidence="9" key="1">
    <citation type="submission" date="2017-10" db="EMBL/GenBank/DDBJ databases">
        <title>Massilia psychrophilum sp. nov., a novel purple-pigmented bacterium isolated from Tianshan glacier, Xinjiang Municipality, China.</title>
        <authorList>
            <person name="Wang H."/>
        </authorList>
    </citation>
    <scope>NUCLEOTIDE SEQUENCE [LARGE SCALE GENOMIC DNA]</scope>
    <source>
        <strain evidence="9">B2</strain>
    </source>
</reference>
<dbReference type="NCBIfam" id="TIGR00675">
    <property type="entry name" value="dcm"/>
    <property type="match status" value="1"/>
</dbReference>
<dbReference type="Gene3D" id="3.40.50.150">
    <property type="entry name" value="Vaccinia Virus protein VP39"/>
    <property type="match status" value="1"/>
</dbReference>